<protein>
    <submittedName>
        <fullName evidence="1">Uncharacterized protein</fullName>
    </submittedName>
</protein>
<proteinExistence type="predicted"/>
<name>A0A448UX69_9MICC</name>
<evidence type="ECO:0000313" key="2">
    <source>
        <dbReference type="Proteomes" id="UP000270988"/>
    </source>
</evidence>
<gene>
    <name evidence="1" type="ORF">NCTC10918_01728</name>
</gene>
<accession>A0A448UX69</accession>
<dbReference type="Proteomes" id="UP000270988">
    <property type="component" value="Chromosome"/>
</dbReference>
<dbReference type="EMBL" id="LR134521">
    <property type="protein sequence ID" value="VEJ30446.1"/>
    <property type="molecule type" value="Genomic_DNA"/>
</dbReference>
<dbReference type="AlphaFoldDB" id="A0A448UX69"/>
<sequence>MGTFSHTSTYTHPVETVTAWHMRKGALTRATPRGQAPSNQTKALKKAYKLSSKWQYPVLKA</sequence>
<organism evidence="1 2">
    <name type="scientific">Rothia dentocariosa</name>
    <dbReference type="NCBI Taxonomy" id="2047"/>
    <lineage>
        <taxon>Bacteria</taxon>
        <taxon>Bacillati</taxon>
        <taxon>Actinomycetota</taxon>
        <taxon>Actinomycetes</taxon>
        <taxon>Micrococcales</taxon>
        <taxon>Micrococcaceae</taxon>
        <taxon>Rothia</taxon>
    </lineage>
</organism>
<evidence type="ECO:0000313" key="1">
    <source>
        <dbReference type="EMBL" id="VEJ30446.1"/>
    </source>
</evidence>
<reference evidence="1 2" key="1">
    <citation type="submission" date="2018-12" db="EMBL/GenBank/DDBJ databases">
        <authorList>
            <consortium name="Pathogen Informatics"/>
        </authorList>
    </citation>
    <scope>NUCLEOTIDE SEQUENCE [LARGE SCALE GENOMIC DNA]</scope>
    <source>
        <strain evidence="1 2">NCTC10918</strain>
    </source>
</reference>